<protein>
    <submittedName>
        <fullName evidence="2">Uncharacterized protein</fullName>
    </submittedName>
</protein>
<dbReference type="EMBL" id="LXQA010358698">
    <property type="protein sequence ID" value="MCI46520.1"/>
    <property type="molecule type" value="Genomic_DNA"/>
</dbReference>
<organism evidence="2 3">
    <name type="scientific">Trifolium medium</name>
    <dbReference type="NCBI Taxonomy" id="97028"/>
    <lineage>
        <taxon>Eukaryota</taxon>
        <taxon>Viridiplantae</taxon>
        <taxon>Streptophyta</taxon>
        <taxon>Embryophyta</taxon>
        <taxon>Tracheophyta</taxon>
        <taxon>Spermatophyta</taxon>
        <taxon>Magnoliopsida</taxon>
        <taxon>eudicotyledons</taxon>
        <taxon>Gunneridae</taxon>
        <taxon>Pentapetalae</taxon>
        <taxon>rosids</taxon>
        <taxon>fabids</taxon>
        <taxon>Fabales</taxon>
        <taxon>Fabaceae</taxon>
        <taxon>Papilionoideae</taxon>
        <taxon>50 kb inversion clade</taxon>
        <taxon>NPAAA clade</taxon>
        <taxon>Hologalegina</taxon>
        <taxon>IRL clade</taxon>
        <taxon>Trifolieae</taxon>
        <taxon>Trifolium</taxon>
    </lineage>
</organism>
<evidence type="ECO:0000313" key="3">
    <source>
        <dbReference type="Proteomes" id="UP000265520"/>
    </source>
</evidence>
<feature type="compositionally biased region" description="Low complexity" evidence="1">
    <location>
        <begin position="61"/>
        <end position="77"/>
    </location>
</feature>
<reference evidence="2 3" key="1">
    <citation type="journal article" date="2018" name="Front. Plant Sci.">
        <title>Red Clover (Trifolium pratense) and Zigzag Clover (T. medium) - A Picture of Genomic Similarities and Differences.</title>
        <authorList>
            <person name="Dluhosova J."/>
            <person name="Istvanek J."/>
            <person name="Nedelnik J."/>
            <person name="Repkova J."/>
        </authorList>
    </citation>
    <scope>NUCLEOTIDE SEQUENCE [LARGE SCALE GENOMIC DNA]</scope>
    <source>
        <strain evidence="3">cv. 10/8</strain>
        <tissue evidence="2">Leaf</tissue>
    </source>
</reference>
<proteinExistence type="predicted"/>
<dbReference type="AlphaFoldDB" id="A0A392SF03"/>
<keyword evidence="3" id="KW-1185">Reference proteome</keyword>
<dbReference type="Proteomes" id="UP000265520">
    <property type="component" value="Unassembled WGS sequence"/>
</dbReference>
<comment type="caution">
    <text evidence="2">The sequence shown here is derived from an EMBL/GenBank/DDBJ whole genome shotgun (WGS) entry which is preliminary data.</text>
</comment>
<accession>A0A392SF03</accession>
<evidence type="ECO:0000313" key="2">
    <source>
        <dbReference type="EMBL" id="MCI46520.1"/>
    </source>
</evidence>
<sequence>MSSLSLIVYDCFIDDLHPSIVHQWTNPTLQPLPDDLPSMSPPIPDPPSISPAGPHNPPPASSTTTTSHSPSTDTPGT</sequence>
<evidence type="ECO:0000256" key="1">
    <source>
        <dbReference type="SAM" id="MobiDB-lite"/>
    </source>
</evidence>
<feature type="region of interest" description="Disordered" evidence="1">
    <location>
        <begin position="29"/>
        <end position="77"/>
    </location>
</feature>
<name>A0A392SF03_9FABA</name>
<feature type="non-terminal residue" evidence="2">
    <location>
        <position position="77"/>
    </location>
</feature>
<feature type="compositionally biased region" description="Pro residues" evidence="1">
    <location>
        <begin position="39"/>
        <end position="60"/>
    </location>
</feature>